<dbReference type="EMBL" id="FN654317">
    <property type="protein sequence ID" value="CBY31773.1"/>
    <property type="molecule type" value="Genomic_DNA"/>
</dbReference>
<organism evidence="1">
    <name type="scientific">Oikopleura dioica</name>
    <name type="common">Tunicate</name>
    <dbReference type="NCBI Taxonomy" id="34765"/>
    <lineage>
        <taxon>Eukaryota</taxon>
        <taxon>Metazoa</taxon>
        <taxon>Chordata</taxon>
        <taxon>Tunicata</taxon>
        <taxon>Appendicularia</taxon>
        <taxon>Copelata</taxon>
        <taxon>Oikopleuridae</taxon>
        <taxon>Oikopleura</taxon>
    </lineage>
</organism>
<protein>
    <recommendedName>
        <fullName evidence="2">Laminin N-terminal domain-containing protein</fullName>
    </recommendedName>
</protein>
<dbReference type="Proteomes" id="UP000011014">
    <property type="component" value="Unassembled WGS sequence"/>
</dbReference>
<name>E4Y823_OIKDI</name>
<dbReference type="AlphaFoldDB" id="E4Y823"/>
<sequence>MKRLIALLGIYSVASQKKTPVFPQCFKKRCEESQKSSKENRQIPCEPEDSALNLARIAEITVSPDEATCAKMPSEDGKDESKYCGYYNQGSCSICQRDSSSSWNRFPDKMNDPYPDTFWHSEPWPKKQFLSFRNSSLSDAS</sequence>
<reference evidence="1" key="1">
    <citation type="journal article" date="2010" name="Science">
        <title>Plasticity of animal genome architecture unmasked by rapid evolution of a pelagic tunicate.</title>
        <authorList>
            <person name="Denoeud F."/>
            <person name="Henriet S."/>
            <person name="Mungpakdee S."/>
            <person name="Aury J.M."/>
            <person name="Da Silva C."/>
            <person name="Brinkmann H."/>
            <person name="Mikhaleva J."/>
            <person name="Olsen L.C."/>
            <person name="Jubin C."/>
            <person name="Canestro C."/>
            <person name="Bouquet J.M."/>
            <person name="Danks G."/>
            <person name="Poulain J."/>
            <person name="Campsteijn C."/>
            <person name="Adamski M."/>
            <person name="Cross I."/>
            <person name="Yadetie F."/>
            <person name="Muffato M."/>
            <person name="Louis A."/>
            <person name="Butcher S."/>
            <person name="Tsagkogeorga G."/>
            <person name="Konrad A."/>
            <person name="Singh S."/>
            <person name="Jensen M.F."/>
            <person name="Cong E.H."/>
            <person name="Eikeseth-Otteraa H."/>
            <person name="Noel B."/>
            <person name="Anthouard V."/>
            <person name="Porcel B.M."/>
            <person name="Kachouri-Lafond R."/>
            <person name="Nishino A."/>
            <person name="Ugolini M."/>
            <person name="Chourrout P."/>
            <person name="Nishida H."/>
            <person name="Aasland R."/>
            <person name="Huzurbazar S."/>
            <person name="Westhof E."/>
            <person name="Delsuc F."/>
            <person name="Lehrach H."/>
            <person name="Reinhardt R."/>
            <person name="Weissenbach J."/>
            <person name="Roy S.W."/>
            <person name="Artiguenave F."/>
            <person name="Postlethwait J.H."/>
            <person name="Manak J.R."/>
            <person name="Thompson E.M."/>
            <person name="Jaillon O."/>
            <person name="Du Pasquier L."/>
            <person name="Boudinot P."/>
            <person name="Liberles D.A."/>
            <person name="Volff J.N."/>
            <person name="Philippe H."/>
            <person name="Lenhard B."/>
            <person name="Roest Crollius H."/>
            <person name="Wincker P."/>
            <person name="Chourrout D."/>
        </authorList>
    </citation>
    <scope>NUCLEOTIDE SEQUENCE [LARGE SCALE GENOMIC DNA]</scope>
</reference>
<evidence type="ECO:0008006" key="2">
    <source>
        <dbReference type="Google" id="ProtNLM"/>
    </source>
</evidence>
<proteinExistence type="predicted"/>
<accession>E4Y823</accession>
<gene>
    <name evidence="1" type="ORF">GSOID_T00028984001</name>
</gene>
<evidence type="ECO:0000313" key="1">
    <source>
        <dbReference type="EMBL" id="CBY31773.1"/>
    </source>
</evidence>